<proteinExistence type="predicted"/>
<sequence length="256" mass="27652">MLVAHELVFTHLSIRSGYDAESVQLSAMTSMSQSSFSQAQSQNLLGSSQDDQQWQTQQALPSFPPSPVRCNGNEKLQEVERNLNKAFVEQTQAQKQQQERLVTQIASPISKSMEEIKKQLVTSGEGQQKQEAVIGVLAKGIDNVTATVSELREQSRSNKATCQETRTAMVTEVAAVNAALTRLQARVDSVEGGVKVCSGHVTQVLEVIGTTHEALLSAISASSCNCPQDATQVNALSSAERATKKKKAQPVPTRSN</sequence>
<feature type="region of interest" description="Disordered" evidence="1">
    <location>
        <begin position="237"/>
        <end position="256"/>
    </location>
</feature>
<dbReference type="AlphaFoldDB" id="A0AAU9KU13"/>
<accession>A0AAU9KU13</accession>
<protein>
    <submittedName>
        <fullName evidence="2">Uncharacterized protein</fullName>
    </submittedName>
</protein>
<gene>
    <name evidence="2" type="ORF">PBS003_LOCUS1943</name>
</gene>
<evidence type="ECO:0000313" key="3">
    <source>
        <dbReference type="Proteomes" id="UP001160483"/>
    </source>
</evidence>
<name>A0AAU9KU13_9STRA</name>
<dbReference type="Proteomes" id="UP001160483">
    <property type="component" value="Unassembled WGS sequence"/>
</dbReference>
<evidence type="ECO:0000313" key="2">
    <source>
        <dbReference type="EMBL" id="CAH0475111.1"/>
    </source>
</evidence>
<feature type="region of interest" description="Disordered" evidence="1">
    <location>
        <begin position="38"/>
        <end position="64"/>
    </location>
</feature>
<evidence type="ECO:0000256" key="1">
    <source>
        <dbReference type="SAM" id="MobiDB-lite"/>
    </source>
</evidence>
<reference evidence="2" key="1">
    <citation type="submission" date="2021-11" db="EMBL/GenBank/DDBJ databases">
        <authorList>
            <person name="Islam A."/>
            <person name="Islam S."/>
            <person name="Flora M.S."/>
            <person name="Rahman M."/>
            <person name="Ziaur R.M."/>
            <person name="Epstein J.H."/>
            <person name="Hassan M."/>
            <person name="Klassen M."/>
            <person name="Woodard K."/>
            <person name="Webb A."/>
            <person name="Webby R.J."/>
            <person name="El Zowalaty M.E."/>
        </authorList>
    </citation>
    <scope>NUCLEOTIDE SEQUENCE</scope>
    <source>
        <strain evidence="2">Pbs3</strain>
    </source>
</reference>
<feature type="compositionally biased region" description="Low complexity" evidence="1">
    <location>
        <begin position="49"/>
        <end position="58"/>
    </location>
</feature>
<comment type="caution">
    <text evidence="2">The sequence shown here is derived from an EMBL/GenBank/DDBJ whole genome shotgun (WGS) entry which is preliminary data.</text>
</comment>
<organism evidence="2 3">
    <name type="scientific">Peronospora belbahrii</name>
    <dbReference type="NCBI Taxonomy" id="622444"/>
    <lineage>
        <taxon>Eukaryota</taxon>
        <taxon>Sar</taxon>
        <taxon>Stramenopiles</taxon>
        <taxon>Oomycota</taxon>
        <taxon>Peronosporomycetes</taxon>
        <taxon>Peronosporales</taxon>
        <taxon>Peronosporaceae</taxon>
        <taxon>Peronospora</taxon>
    </lineage>
</organism>
<dbReference type="EMBL" id="CAKKTJ010000121">
    <property type="protein sequence ID" value="CAH0475111.1"/>
    <property type="molecule type" value="Genomic_DNA"/>
</dbReference>